<organism evidence="2 3">
    <name type="scientific">Collybia nuda</name>
    <dbReference type="NCBI Taxonomy" id="64659"/>
    <lineage>
        <taxon>Eukaryota</taxon>
        <taxon>Fungi</taxon>
        <taxon>Dikarya</taxon>
        <taxon>Basidiomycota</taxon>
        <taxon>Agaricomycotina</taxon>
        <taxon>Agaricomycetes</taxon>
        <taxon>Agaricomycetidae</taxon>
        <taxon>Agaricales</taxon>
        <taxon>Tricholomatineae</taxon>
        <taxon>Clitocybaceae</taxon>
        <taxon>Collybia</taxon>
    </lineage>
</organism>
<dbReference type="Gene3D" id="3.40.30.10">
    <property type="entry name" value="Glutaredoxin"/>
    <property type="match status" value="1"/>
</dbReference>
<dbReference type="GO" id="GO:0034599">
    <property type="term" value="P:cellular response to oxidative stress"/>
    <property type="evidence" value="ECO:0007669"/>
    <property type="project" value="TreeGrafter"/>
</dbReference>
<dbReference type="AlphaFoldDB" id="A0A9P5Y539"/>
<dbReference type="InterPro" id="IPR036249">
    <property type="entry name" value="Thioredoxin-like_sf"/>
</dbReference>
<dbReference type="InterPro" id="IPR014025">
    <property type="entry name" value="Glutaredoxin_subgr"/>
</dbReference>
<dbReference type="GO" id="GO:0005801">
    <property type="term" value="C:cis-Golgi network"/>
    <property type="evidence" value="ECO:0007669"/>
    <property type="project" value="TreeGrafter"/>
</dbReference>
<dbReference type="InterPro" id="IPR002109">
    <property type="entry name" value="Glutaredoxin"/>
</dbReference>
<dbReference type="PANTHER" id="PTHR45694:SF5">
    <property type="entry name" value="GLUTAREDOXIN 2"/>
    <property type="match status" value="1"/>
</dbReference>
<dbReference type="PROSITE" id="PS51354">
    <property type="entry name" value="GLUTAREDOXIN_2"/>
    <property type="match status" value="1"/>
</dbReference>
<dbReference type="Pfam" id="PF00462">
    <property type="entry name" value="Glutaredoxin"/>
    <property type="match status" value="1"/>
</dbReference>
<proteinExistence type="predicted"/>
<name>A0A9P5Y539_9AGAR</name>
<gene>
    <name evidence="2" type="ORF">BDZ94DRAFT_1165962</name>
</gene>
<sequence length="127" mass="14241">MSVYAGGDARFDWGKEVRTINANYPVIVFSKSHNRYSRRAKKLLEAYDIQPAPKIIEVDLREDSNIIKSILTRLTHHSTFPNIIIRGKSIGGSDDLQALHVQRDLIKVLVEAGAEARDDGSLRDIPS</sequence>
<dbReference type="PANTHER" id="PTHR45694">
    <property type="entry name" value="GLUTAREDOXIN 2"/>
    <property type="match status" value="1"/>
</dbReference>
<keyword evidence="3" id="KW-1185">Reference proteome</keyword>
<reference evidence="2" key="1">
    <citation type="submission" date="2020-11" db="EMBL/GenBank/DDBJ databases">
        <authorList>
            <consortium name="DOE Joint Genome Institute"/>
            <person name="Ahrendt S."/>
            <person name="Riley R."/>
            <person name="Andreopoulos W."/>
            <person name="Labutti K."/>
            <person name="Pangilinan J."/>
            <person name="Ruiz-Duenas F.J."/>
            <person name="Barrasa J.M."/>
            <person name="Sanchez-Garcia M."/>
            <person name="Camarero S."/>
            <person name="Miyauchi S."/>
            <person name="Serrano A."/>
            <person name="Linde D."/>
            <person name="Babiker R."/>
            <person name="Drula E."/>
            <person name="Ayuso-Fernandez I."/>
            <person name="Pacheco R."/>
            <person name="Padilla G."/>
            <person name="Ferreira P."/>
            <person name="Barriuso J."/>
            <person name="Kellner H."/>
            <person name="Castanera R."/>
            <person name="Alfaro M."/>
            <person name="Ramirez L."/>
            <person name="Pisabarro A.G."/>
            <person name="Kuo A."/>
            <person name="Tritt A."/>
            <person name="Lipzen A."/>
            <person name="He G."/>
            <person name="Yan M."/>
            <person name="Ng V."/>
            <person name="Cullen D."/>
            <person name="Martin F."/>
            <person name="Rosso M.-N."/>
            <person name="Henrissat B."/>
            <person name="Hibbett D."/>
            <person name="Martinez A.T."/>
            <person name="Grigoriev I.V."/>
        </authorList>
    </citation>
    <scope>NUCLEOTIDE SEQUENCE</scope>
    <source>
        <strain evidence="2">CBS 247.69</strain>
    </source>
</reference>
<dbReference type="OrthoDB" id="423313at2759"/>
<dbReference type="Proteomes" id="UP000807353">
    <property type="component" value="Unassembled WGS sequence"/>
</dbReference>
<evidence type="ECO:0000313" key="3">
    <source>
        <dbReference type="Proteomes" id="UP000807353"/>
    </source>
</evidence>
<dbReference type="GO" id="GO:0000324">
    <property type="term" value="C:fungal-type vacuole"/>
    <property type="evidence" value="ECO:0007669"/>
    <property type="project" value="TreeGrafter"/>
</dbReference>
<dbReference type="SUPFAM" id="SSF52833">
    <property type="entry name" value="Thioredoxin-like"/>
    <property type="match status" value="1"/>
</dbReference>
<dbReference type="GO" id="GO:0005796">
    <property type="term" value="C:Golgi lumen"/>
    <property type="evidence" value="ECO:0007669"/>
    <property type="project" value="TreeGrafter"/>
</dbReference>
<comment type="caution">
    <text evidence="2">The sequence shown here is derived from an EMBL/GenBank/DDBJ whole genome shotgun (WGS) entry which is preliminary data.</text>
</comment>
<evidence type="ECO:0000313" key="2">
    <source>
        <dbReference type="EMBL" id="KAF9462433.1"/>
    </source>
</evidence>
<accession>A0A9P5Y539</accession>
<protein>
    <submittedName>
        <fullName evidence="2">Glutaredoxin</fullName>
    </submittedName>
</protein>
<dbReference type="GO" id="GO:0015038">
    <property type="term" value="F:glutathione disulfide oxidoreductase activity"/>
    <property type="evidence" value="ECO:0007669"/>
    <property type="project" value="TreeGrafter"/>
</dbReference>
<feature type="domain" description="Glutaredoxin" evidence="1">
    <location>
        <begin position="26"/>
        <end position="90"/>
    </location>
</feature>
<dbReference type="CDD" id="cd03419">
    <property type="entry name" value="GRX_GRXh_1_2_like"/>
    <property type="match status" value="1"/>
</dbReference>
<dbReference type="EMBL" id="MU150272">
    <property type="protein sequence ID" value="KAF9462433.1"/>
    <property type="molecule type" value="Genomic_DNA"/>
</dbReference>
<dbReference type="PRINTS" id="PR00160">
    <property type="entry name" value="GLUTAREDOXIN"/>
</dbReference>
<evidence type="ECO:0000259" key="1">
    <source>
        <dbReference type="Pfam" id="PF00462"/>
    </source>
</evidence>